<evidence type="ECO:0000256" key="2">
    <source>
        <dbReference type="ARBA" id="ARBA00022692"/>
    </source>
</evidence>
<comment type="subcellular location">
    <subcellularLocation>
        <location evidence="1">Late endosome membrane</location>
        <topology evidence="1">Multi-pass membrane protein</topology>
    </subcellularLocation>
    <subcellularLocation>
        <location evidence="5">Membrane</location>
        <topology evidence="5">Multi-pass membrane protein</topology>
    </subcellularLocation>
</comment>
<feature type="transmembrane region" description="Helical" evidence="5">
    <location>
        <begin position="26"/>
        <end position="45"/>
    </location>
</feature>
<evidence type="ECO:0000256" key="1">
    <source>
        <dbReference type="ARBA" id="ARBA00004107"/>
    </source>
</evidence>
<gene>
    <name evidence="7" type="primary">SLC31A2</name>
    <name evidence="7" type="synonym">slc31a2</name>
</gene>
<accession>A0A8C4SLG7</accession>
<evidence type="ECO:0000256" key="6">
    <source>
        <dbReference type="SAM" id="MobiDB-lite"/>
    </source>
</evidence>
<keyword evidence="5" id="KW-0813">Transport</keyword>
<feature type="compositionally biased region" description="Polar residues" evidence="6">
    <location>
        <begin position="55"/>
        <end position="78"/>
    </location>
</feature>
<dbReference type="GeneID" id="114658145"/>
<keyword evidence="4 5" id="KW-0472">Membrane</keyword>
<keyword evidence="3 5" id="KW-1133">Transmembrane helix</keyword>
<dbReference type="AlphaFoldDB" id="A0A8C4SLG7"/>
<reference evidence="7" key="3">
    <citation type="submission" date="2025-09" db="UniProtKB">
        <authorList>
            <consortium name="Ensembl"/>
        </authorList>
    </citation>
    <scope>IDENTIFICATION</scope>
</reference>
<dbReference type="GO" id="GO:0005375">
    <property type="term" value="F:copper ion transmembrane transporter activity"/>
    <property type="evidence" value="ECO:0007669"/>
    <property type="project" value="UniProtKB-UniRule"/>
</dbReference>
<dbReference type="RefSeq" id="XP_028666055.1">
    <property type="nucleotide sequence ID" value="XM_028810222.2"/>
</dbReference>
<dbReference type="Proteomes" id="UP000694620">
    <property type="component" value="Chromosome 9"/>
</dbReference>
<keyword evidence="8" id="KW-1185">Reference proteome</keyword>
<dbReference type="CTD" id="1318"/>
<keyword evidence="5" id="KW-0406">Ion transport</keyword>
<feature type="region of interest" description="Disordered" evidence="6">
    <location>
        <begin position="55"/>
        <end position="88"/>
    </location>
</feature>
<evidence type="ECO:0000256" key="4">
    <source>
        <dbReference type="ARBA" id="ARBA00023136"/>
    </source>
</evidence>
<evidence type="ECO:0000313" key="7">
    <source>
        <dbReference type="Ensembl" id="ENSECRP00000019420.1"/>
    </source>
</evidence>
<dbReference type="Pfam" id="PF04145">
    <property type="entry name" value="Ctr"/>
    <property type="match status" value="1"/>
</dbReference>
<dbReference type="InterPro" id="IPR007274">
    <property type="entry name" value="Cop_transporter"/>
</dbReference>
<feature type="transmembrane region" description="Helical" evidence="5">
    <location>
        <begin position="94"/>
        <end position="116"/>
    </location>
</feature>
<dbReference type="PANTHER" id="PTHR12483">
    <property type="entry name" value="SOLUTE CARRIER FAMILY 31 COPPER TRANSPORTERS"/>
    <property type="match status" value="1"/>
</dbReference>
<keyword evidence="5" id="KW-0187">Copper transport</keyword>
<name>A0A8C4SLG7_ERPCA</name>
<proteinExistence type="inferred from homology"/>
<reference evidence="7" key="1">
    <citation type="submission" date="2021-06" db="EMBL/GenBank/DDBJ databases">
        <authorList>
            <consortium name="Wellcome Sanger Institute Data Sharing"/>
        </authorList>
    </citation>
    <scope>NUCLEOTIDE SEQUENCE [LARGE SCALE GENOMIC DNA]</scope>
</reference>
<feature type="transmembrane region" description="Helical" evidence="5">
    <location>
        <begin position="122"/>
        <end position="145"/>
    </location>
</feature>
<dbReference type="GeneTree" id="ENSGT00940000159996"/>
<keyword evidence="2 5" id="KW-0812">Transmembrane</keyword>
<organism evidence="7 8">
    <name type="scientific">Erpetoichthys calabaricus</name>
    <name type="common">Rope fish</name>
    <name type="synonym">Calamoichthys calabaricus</name>
    <dbReference type="NCBI Taxonomy" id="27687"/>
    <lineage>
        <taxon>Eukaryota</taxon>
        <taxon>Metazoa</taxon>
        <taxon>Chordata</taxon>
        <taxon>Craniata</taxon>
        <taxon>Vertebrata</taxon>
        <taxon>Euteleostomi</taxon>
        <taxon>Actinopterygii</taxon>
        <taxon>Polypteriformes</taxon>
        <taxon>Polypteridae</taxon>
        <taxon>Erpetoichthys</taxon>
    </lineage>
</organism>
<evidence type="ECO:0000313" key="8">
    <source>
        <dbReference type="Proteomes" id="UP000694620"/>
    </source>
</evidence>
<dbReference type="PANTHER" id="PTHR12483:SF8">
    <property type="entry name" value="PROTEIN SLC31A2"/>
    <property type="match status" value="1"/>
</dbReference>
<sequence length="148" mass="16676">MGMSMHFTVSEHVTLLFDFWNVQSPGGMVASVFIVLMFTVFYELLKIWKITLNDKSSPQSSAVSESGSRQTLEDTASEPSEPMTPPPGSRKNRWLLFHAVQSLIHIFQVIISYMLMLCVMSYNVWIFLGILIGSGIGYFVGYPLLTKN</sequence>
<protein>
    <recommendedName>
        <fullName evidence="5">Copper transport protein</fullName>
    </recommendedName>
</protein>
<comment type="similarity">
    <text evidence="5">Belongs to the copper transporter (Ctr) (TC 1.A.56) family. SLC31A subfamily.</text>
</comment>
<evidence type="ECO:0000256" key="5">
    <source>
        <dbReference type="RuleBase" id="RU367022"/>
    </source>
</evidence>
<reference evidence="7" key="2">
    <citation type="submission" date="2025-08" db="UniProtKB">
        <authorList>
            <consortium name="Ensembl"/>
        </authorList>
    </citation>
    <scope>IDENTIFICATION</scope>
</reference>
<dbReference type="OrthoDB" id="73901at2759"/>
<evidence type="ECO:0000256" key="3">
    <source>
        <dbReference type="ARBA" id="ARBA00022989"/>
    </source>
</evidence>
<dbReference type="GO" id="GO:0031902">
    <property type="term" value="C:late endosome membrane"/>
    <property type="evidence" value="ECO:0007669"/>
    <property type="project" value="UniProtKB-SubCell"/>
</dbReference>
<dbReference type="Ensembl" id="ENSECRT00000019815.1">
    <property type="protein sequence ID" value="ENSECRP00000019420.1"/>
    <property type="gene ID" value="ENSECRG00000012998.1"/>
</dbReference>
<keyword evidence="5" id="KW-0186">Copper</keyword>